<reference evidence="2" key="2">
    <citation type="submission" date="2021-02" db="EMBL/GenBank/DDBJ databases">
        <authorList>
            <person name="Kimball J.A."/>
            <person name="Haas M.W."/>
            <person name="Macchietto M."/>
            <person name="Kono T."/>
            <person name="Duquette J."/>
            <person name="Shao M."/>
        </authorList>
    </citation>
    <scope>NUCLEOTIDE SEQUENCE</scope>
    <source>
        <tissue evidence="2">Fresh leaf tissue</tissue>
    </source>
</reference>
<feature type="compositionally biased region" description="Basic and acidic residues" evidence="1">
    <location>
        <begin position="47"/>
        <end position="66"/>
    </location>
</feature>
<proteinExistence type="predicted"/>
<sequence>MGGWDGGGVMSHWRPHRLEAAAACAHSHNNLRVEGRLVAARRQHPAHACERRGGEEMRSVKRRAGEYEGGMGGGEEEIFGTGDRSEQPGKRDQ</sequence>
<name>A0A8J5VRW4_ZIZPA</name>
<feature type="compositionally biased region" description="Basic and acidic residues" evidence="1">
    <location>
        <begin position="83"/>
        <end position="93"/>
    </location>
</feature>
<feature type="region of interest" description="Disordered" evidence="1">
    <location>
        <begin position="43"/>
        <end position="93"/>
    </location>
</feature>
<dbReference type="EMBL" id="JAAALK010000287">
    <property type="protein sequence ID" value="KAG8058098.1"/>
    <property type="molecule type" value="Genomic_DNA"/>
</dbReference>
<dbReference type="AlphaFoldDB" id="A0A8J5VRW4"/>
<accession>A0A8J5VRW4</accession>
<comment type="caution">
    <text evidence="2">The sequence shown here is derived from an EMBL/GenBank/DDBJ whole genome shotgun (WGS) entry which is preliminary data.</text>
</comment>
<evidence type="ECO:0000313" key="2">
    <source>
        <dbReference type="EMBL" id="KAG8058098.1"/>
    </source>
</evidence>
<evidence type="ECO:0000313" key="3">
    <source>
        <dbReference type="Proteomes" id="UP000729402"/>
    </source>
</evidence>
<dbReference type="Proteomes" id="UP000729402">
    <property type="component" value="Unassembled WGS sequence"/>
</dbReference>
<keyword evidence="3" id="KW-1185">Reference proteome</keyword>
<evidence type="ECO:0000256" key="1">
    <source>
        <dbReference type="SAM" id="MobiDB-lite"/>
    </source>
</evidence>
<gene>
    <name evidence="2" type="ORF">GUJ93_ZPchr0002g26271</name>
</gene>
<reference evidence="2" key="1">
    <citation type="journal article" date="2021" name="bioRxiv">
        <title>Whole Genome Assembly and Annotation of Northern Wild Rice, Zizania palustris L., Supports a Whole Genome Duplication in the Zizania Genus.</title>
        <authorList>
            <person name="Haas M."/>
            <person name="Kono T."/>
            <person name="Macchietto M."/>
            <person name="Millas R."/>
            <person name="McGilp L."/>
            <person name="Shao M."/>
            <person name="Duquette J."/>
            <person name="Hirsch C.N."/>
            <person name="Kimball J."/>
        </authorList>
    </citation>
    <scope>NUCLEOTIDE SEQUENCE</scope>
    <source>
        <tissue evidence="2">Fresh leaf tissue</tissue>
    </source>
</reference>
<organism evidence="2 3">
    <name type="scientific">Zizania palustris</name>
    <name type="common">Northern wild rice</name>
    <dbReference type="NCBI Taxonomy" id="103762"/>
    <lineage>
        <taxon>Eukaryota</taxon>
        <taxon>Viridiplantae</taxon>
        <taxon>Streptophyta</taxon>
        <taxon>Embryophyta</taxon>
        <taxon>Tracheophyta</taxon>
        <taxon>Spermatophyta</taxon>
        <taxon>Magnoliopsida</taxon>
        <taxon>Liliopsida</taxon>
        <taxon>Poales</taxon>
        <taxon>Poaceae</taxon>
        <taxon>BOP clade</taxon>
        <taxon>Oryzoideae</taxon>
        <taxon>Oryzeae</taxon>
        <taxon>Zizaniinae</taxon>
        <taxon>Zizania</taxon>
    </lineage>
</organism>
<protein>
    <submittedName>
        <fullName evidence="2">Uncharacterized protein</fullName>
    </submittedName>
</protein>